<dbReference type="GO" id="GO:0004519">
    <property type="term" value="F:endonuclease activity"/>
    <property type="evidence" value="ECO:0007669"/>
    <property type="project" value="UniProtKB-KW"/>
</dbReference>
<dbReference type="PIRSF" id="PIRSF018267">
    <property type="entry name" value="VSR_endonuc"/>
    <property type="match status" value="1"/>
</dbReference>
<evidence type="ECO:0000256" key="2">
    <source>
        <dbReference type="ARBA" id="ARBA00022759"/>
    </source>
</evidence>
<accession>B8J348</accession>
<dbReference type="Pfam" id="PF03852">
    <property type="entry name" value="Vsr"/>
    <property type="match status" value="1"/>
</dbReference>
<proteinExistence type="inferred from homology"/>
<dbReference type="eggNOG" id="COG3727">
    <property type="taxonomic scope" value="Bacteria"/>
</dbReference>
<dbReference type="InterPro" id="IPR004603">
    <property type="entry name" value="DNA_mismatch_endonuc_vsr"/>
</dbReference>
<sequence length="130" mass="15150">MTNRSANMKAIKSRNTKPELMLRALLRRLGFPGYRLHRKDLPGKPDVAYIGRKKAIFVHGCFWHGHPCKNGYHLPQTNPGYWGPKIERNMTRDKEHIAKLEALGWSVLIVWECELNKVDIKIIVKNFMEN</sequence>
<keyword evidence="5 6" id="KW-0234">DNA repair</keyword>
<dbReference type="Gene3D" id="3.40.960.10">
    <property type="entry name" value="VSR Endonuclease"/>
    <property type="match status" value="1"/>
</dbReference>
<dbReference type="KEGG" id="dds:Ddes_0270"/>
<dbReference type="NCBIfam" id="TIGR00632">
    <property type="entry name" value="vsr"/>
    <property type="match status" value="1"/>
</dbReference>
<reference evidence="7" key="1">
    <citation type="submission" date="2009-01" db="EMBL/GenBank/DDBJ databases">
        <title>Complete sequence of Desulfovibrio desulfuricans subsp. desulfuricans str. ATCC 27774.</title>
        <authorList>
            <consortium name="US DOE Joint Genome Institute"/>
            <person name="Lucas S."/>
            <person name="Copeland A."/>
            <person name="Lapidus A."/>
            <person name="Glavina del Rio T."/>
            <person name="Tice H."/>
            <person name="Bruce D."/>
            <person name="Goodwin L."/>
            <person name="Pitluck S."/>
            <person name="Sims D."/>
            <person name="Lu M."/>
            <person name="Kiss H."/>
            <person name="Meineke L."/>
            <person name="Brettin T."/>
            <person name="Detter J.C."/>
            <person name="Han C."/>
            <person name="Larimer F."/>
            <person name="Land M."/>
            <person name="Hauser L."/>
            <person name="Kyrpides N."/>
            <person name="Ovchinnikova G."/>
            <person name="Hazen T.C."/>
        </authorList>
    </citation>
    <scope>NUCLEOTIDE SEQUENCE [LARGE SCALE GENOMIC DNA]</scope>
    <source>
        <strain evidence="7">ATCC 27774</strain>
    </source>
</reference>
<evidence type="ECO:0000256" key="4">
    <source>
        <dbReference type="ARBA" id="ARBA00022801"/>
    </source>
</evidence>
<name>B8J348_DESDA</name>
<comment type="similarity">
    <text evidence="6">Belongs to the vsr family.</text>
</comment>
<keyword evidence="3 6" id="KW-0227">DNA damage</keyword>
<evidence type="ECO:0000256" key="3">
    <source>
        <dbReference type="ARBA" id="ARBA00022763"/>
    </source>
</evidence>
<keyword evidence="1 6" id="KW-0540">Nuclease</keyword>
<gene>
    <name evidence="7" type="ordered locus">Ddes_0270</name>
</gene>
<evidence type="ECO:0000313" key="7">
    <source>
        <dbReference type="EMBL" id="ACL48185.1"/>
    </source>
</evidence>
<dbReference type="InterPro" id="IPR011335">
    <property type="entry name" value="Restrct_endonuc-II-like"/>
</dbReference>
<dbReference type="CDD" id="cd00221">
    <property type="entry name" value="Vsr"/>
    <property type="match status" value="1"/>
</dbReference>
<evidence type="ECO:0000256" key="5">
    <source>
        <dbReference type="ARBA" id="ARBA00023204"/>
    </source>
</evidence>
<evidence type="ECO:0000256" key="1">
    <source>
        <dbReference type="ARBA" id="ARBA00022722"/>
    </source>
</evidence>
<dbReference type="HOGENOM" id="CLU_111913_1_1_7"/>
<dbReference type="GO" id="GO:0006298">
    <property type="term" value="P:mismatch repair"/>
    <property type="evidence" value="ECO:0007669"/>
    <property type="project" value="UniProtKB-UniRule"/>
</dbReference>
<keyword evidence="4 6" id="KW-0378">Hydrolase</keyword>
<dbReference type="STRING" id="525146.Ddes_0270"/>
<dbReference type="GO" id="GO:0016787">
    <property type="term" value="F:hydrolase activity"/>
    <property type="evidence" value="ECO:0007669"/>
    <property type="project" value="UniProtKB-KW"/>
</dbReference>
<dbReference type="SUPFAM" id="SSF52980">
    <property type="entry name" value="Restriction endonuclease-like"/>
    <property type="match status" value="1"/>
</dbReference>
<comment type="function">
    <text evidence="6">May nick specific sequences that contain T:G mispairs resulting from m5C-deamination.</text>
</comment>
<dbReference type="AlphaFoldDB" id="B8J348"/>
<evidence type="ECO:0000256" key="6">
    <source>
        <dbReference type="PIRNR" id="PIRNR018267"/>
    </source>
</evidence>
<dbReference type="REBASE" id="19872">
    <property type="entry name" value="V.DdsORF271P"/>
</dbReference>
<organism evidence="7">
    <name type="scientific">Desulfovibrio desulfuricans (strain ATCC 27774 / DSM 6949 / MB)</name>
    <dbReference type="NCBI Taxonomy" id="525146"/>
    <lineage>
        <taxon>Bacteria</taxon>
        <taxon>Pseudomonadati</taxon>
        <taxon>Thermodesulfobacteriota</taxon>
        <taxon>Desulfovibrionia</taxon>
        <taxon>Desulfovibrionales</taxon>
        <taxon>Desulfovibrionaceae</taxon>
        <taxon>Desulfovibrio</taxon>
    </lineage>
</organism>
<dbReference type="EMBL" id="CP001358">
    <property type="protein sequence ID" value="ACL48185.1"/>
    <property type="molecule type" value="Genomic_DNA"/>
</dbReference>
<keyword evidence="2 6" id="KW-0255">Endonuclease</keyword>
<dbReference type="EC" id="3.1.-.-" evidence="6"/>
<protein>
    <recommendedName>
        <fullName evidence="6">Very short patch repair endonuclease</fullName>
        <ecNumber evidence="6">3.1.-.-</ecNumber>
    </recommendedName>
</protein>